<evidence type="ECO:0008006" key="2">
    <source>
        <dbReference type="Google" id="ProtNLM"/>
    </source>
</evidence>
<gene>
    <name evidence="1" type="ORF">S01H1_05749</name>
</gene>
<dbReference type="EMBL" id="BARS01002990">
    <property type="protein sequence ID" value="GAF75889.1"/>
    <property type="molecule type" value="Genomic_DNA"/>
</dbReference>
<dbReference type="InterPro" id="IPR005247">
    <property type="entry name" value="YbhB_YbcL/LppC-like"/>
</dbReference>
<proteinExistence type="predicted"/>
<accession>X0S4E0</accession>
<protein>
    <recommendedName>
        <fullName evidence="2">Phosphatidylethanolamine-binding protein</fullName>
    </recommendedName>
</protein>
<dbReference type="PANTHER" id="PTHR30289:SF1">
    <property type="entry name" value="PEBP (PHOSPHATIDYLETHANOLAMINE-BINDING PROTEIN) FAMILY PROTEIN"/>
    <property type="match status" value="1"/>
</dbReference>
<dbReference type="InterPro" id="IPR008914">
    <property type="entry name" value="PEBP"/>
</dbReference>
<dbReference type="NCBIfam" id="TIGR00481">
    <property type="entry name" value="YbhB/YbcL family Raf kinase inhibitor-like protein"/>
    <property type="match status" value="1"/>
</dbReference>
<sequence>MIIMSSAFQEGGMIPAKYTSDGQDVSPPLSWSGVPDNTKSLVLISDDPDAPMGTWVHWVVYNIPPDMTGFEEGVSRDTLARKGVVQGMTDFR</sequence>
<dbReference type="CDD" id="cd00865">
    <property type="entry name" value="PEBP_bact_arch"/>
    <property type="match status" value="1"/>
</dbReference>
<dbReference type="SUPFAM" id="SSF49777">
    <property type="entry name" value="PEBP-like"/>
    <property type="match status" value="1"/>
</dbReference>
<dbReference type="InterPro" id="IPR036610">
    <property type="entry name" value="PEBP-like_sf"/>
</dbReference>
<comment type="caution">
    <text evidence="1">The sequence shown here is derived from an EMBL/GenBank/DDBJ whole genome shotgun (WGS) entry which is preliminary data.</text>
</comment>
<feature type="non-terminal residue" evidence="1">
    <location>
        <position position="92"/>
    </location>
</feature>
<organism evidence="1">
    <name type="scientific">marine sediment metagenome</name>
    <dbReference type="NCBI Taxonomy" id="412755"/>
    <lineage>
        <taxon>unclassified sequences</taxon>
        <taxon>metagenomes</taxon>
        <taxon>ecological metagenomes</taxon>
    </lineage>
</organism>
<reference evidence="1" key="1">
    <citation type="journal article" date="2014" name="Front. Microbiol.">
        <title>High frequency of phylogenetically diverse reductive dehalogenase-homologous genes in deep subseafloor sedimentary metagenomes.</title>
        <authorList>
            <person name="Kawai M."/>
            <person name="Futagami T."/>
            <person name="Toyoda A."/>
            <person name="Takaki Y."/>
            <person name="Nishi S."/>
            <person name="Hori S."/>
            <person name="Arai W."/>
            <person name="Tsubouchi T."/>
            <person name="Morono Y."/>
            <person name="Uchiyama I."/>
            <person name="Ito T."/>
            <person name="Fujiyama A."/>
            <person name="Inagaki F."/>
            <person name="Takami H."/>
        </authorList>
    </citation>
    <scope>NUCLEOTIDE SEQUENCE</scope>
    <source>
        <strain evidence="1">Expedition CK06-06</strain>
    </source>
</reference>
<dbReference type="PANTHER" id="PTHR30289">
    <property type="entry name" value="UNCHARACTERIZED PROTEIN YBCL-RELATED"/>
    <property type="match status" value="1"/>
</dbReference>
<evidence type="ECO:0000313" key="1">
    <source>
        <dbReference type="EMBL" id="GAF75889.1"/>
    </source>
</evidence>
<dbReference type="Gene3D" id="3.90.280.10">
    <property type="entry name" value="PEBP-like"/>
    <property type="match status" value="1"/>
</dbReference>
<name>X0S4E0_9ZZZZ</name>
<dbReference type="Pfam" id="PF01161">
    <property type="entry name" value="PBP"/>
    <property type="match status" value="1"/>
</dbReference>
<dbReference type="AlphaFoldDB" id="X0S4E0"/>